<evidence type="ECO:0000313" key="3">
    <source>
        <dbReference type="Proteomes" id="UP001303473"/>
    </source>
</evidence>
<feature type="compositionally biased region" description="Polar residues" evidence="1">
    <location>
        <begin position="386"/>
        <end position="399"/>
    </location>
</feature>
<name>A0AAN6N8Q4_9PEZI</name>
<keyword evidence="3" id="KW-1185">Reference proteome</keyword>
<comment type="caution">
    <text evidence="2">The sequence shown here is derived from an EMBL/GenBank/DDBJ whole genome shotgun (WGS) entry which is preliminary data.</text>
</comment>
<gene>
    <name evidence="2" type="ORF">QBC46DRAFT_353413</name>
</gene>
<feature type="region of interest" description="Disordered" evidence="1">
    <location>
        <begin position="697"/>
        <end position="728"/>
    </location>
</feature>
<dbReference type="AlphaFoldDB" id="A0AAN6N8Q4"/>
<protein>
    <submittedName>
        <fullName evidence="2">Uncharacterized protein</fullName>
    </submittedName>
</protein>
<dbReference type="Proteomes" id="UP001303473">
    <property type="component" value="Unassembled WGS sequence"/>
</dbReference>
<organism evidence="2 3">
    <name type="scientific">Diplogelasinospora grovesii</name>
    <dbReference type="NCBI Taxonomy" id="303347"/>
    <lineage>
        <taxon>Eukaryota</taxon>
        <taxon>Fungi</taxon>
        <taxon>Dikarya</taxon>
        <taxon>Ascomycota</taxon>
        <taxon>Pezizomycotina</taxon>
        <taxon>Sordariomycetes</taxon>
        <taxon>Sordariomycetidae</taxon>
        <taxon>Sordariales</taxon>
        <taxon>Diplogelasinosporaceae</taxon>
        <taxon>Diplogelasinospora</taxon>
    </lineage>
</organism>
<reference evidence="3" key="1">
    <citation type="journal article" date="2023" name="Mol. Phylogenet. Evol.">
        <title>Genome-scale phylogeny and comparative genomics of the fungal order Sordariales.</title>
        <authorList>
            <person name="Hensen N."/>
            <person name="Bonometti L."/>
            <person name="Westerberg I."/>
            <person name="Brannstrom I.O."/>
            <person name="Guillou S."/>
            <person name="Cros-Aarteil S."/>
            <person name="Calhoun S."/>
            <person name="Haridas S."/>
            <person name="Kuo A."/>
            <person name="Mondo S."/>
            <person name="Pangilinan J."/>
            <person name="Riley R."/>
            <person name="LaButti K."/>
            <person name="Andreopoulos B."/>
            <person name="Lipzen A."/>
            <person name="Chen C."/>
            <person name="Yan M."/>
            <person name="Daum C."/>
            <person name="Ng V."/>
            <person name="Clum A."/>
            <person name="Steindorff A."/>
            <person name="Ohm R.A."/>
            <person name="Martin F."/>
            <person name="Silar P."/>
            <person name="Natvig D.O."/>
            <person name="Lalanne C."/>
            <person name="Gautier V."/>
            <person name="Ament-Velasquez S.L."/>
            <person name="Kruys A."/>
            <person name="Hutchinson M.I."/>
            <person name="Powell A.J."/>
            <person name="Barry K."/>
            <person name="Miller A.N."/>
            <person name="Grigoriev I.V."/>
            <person name="Debuchy R."/>
            <person name="Gladieux P."/>
            <person name="Hiltunen Thoren M."/>
            <person name="Johannesson H."/>
        </authorList>
    </citation>
    <scope>NUCLEOTIDE SEQUENCE [LARGE SCALE GENOMIC DNA]</scope>
    <source>
        <strain evidence="3">CBS 340.73</strain>
    </source>
</reference>
<feature type="region of interest" description="Disordered" evidence="1">
    <location>
        <begin position="1"/>
        <end position="21"/>
    </location>
</feature>
<evidence type="ECO:0000313" key="2">
    <source>
        <dbReference type="EMBL" id="KAK3941215.1"/>
    </source>
</evidence>
<dbReference type="EMBL" id="MU853785">
    <property type="protein sequence ID" value="KAK3941215.1"/>
    <property type="molecule type" value="Genomic_DNA"/>
</dbReference>
<sequence length="744" mass="81200">MQNSATARENGTMTTQVSQATTKTGLSRVKAANLKIRTNFTDITNSIGRAKALASDDWRKTASAIPEPTQTAMKHWMIRGKREHSSSSGQSCEAAATDVGSVQYRWPKKDLVPWHLVQSARPVDCRFPLEDPEKSVLSTDESMDGFTMVEVRDIKPMIMSGDGLEFVMPNCFAIDVSPIEKYMSSGSSPILTFAELRRAKYPDRHASKSSDDMDLDMADIDRILNLGHSIRRRRASISPEFLAEGAGSRHAEVCKDIESMKLMSIDTAIDNVSGIEVESPHKRAVQTEDDKTRFRSMVARLNRSYDIQAVDKAIIFAKRKDDSSATDSDKTERSQPVSVDELYLKHDDWVHLMRRGQSNDSGYLTANSDNGGSSLAVELSRDSSTDSRQQFTLDSSCESPTKRLNPAAAEFKSVKAGEIPQLSPKKLSRPPLTNIFPDAATSSVPPTTAPSANILPATTPVMMPPPPPGFSVAEMGTFSSMMPPTGAIFNPQMAALMPFSGIPPPLPLTAGSLVPSFGTSPPSPPPVVPMDVPHMQMPVINGFNTYPPPTGTVVPGLIPYSVAGAGLHQNNPAPAPATFAAHIVPSPGPALSNNKPSFGPDRKLIRPYFPVTRKPRDHDPIKQQQYEAYLEWRKANEPGYHWQCKMRQANRFKAIVEKAKAAVGAVAAAAAAERASKAAERETSAESVRETFKTKIQESCGADRSDMENTKRVGDTKETSKVEKSKENWETVRESSKCIAIISN</sequence>
<proteinExistence type="predicted"/>
<feature type="region of interest" description="Disordered" evidence="1">
    <location>
        <begin position="374"/>
        <end position="401"/>
    </location>
</feature>
<evidence type="ECO:0000256" key="1">
    <source>
        <dbReference type="SAM" id="MobiDB-lite"/>
    </source>
</evidence>
<accession>A0AAN6N8Q4</accession>